<dbReference type="PANTHER" id="PTHR30015:SF6">
    <property type="entry name" value="SLL1429 PROTEIN"/>
    <property type="match status" value="1"/>
</dbReference>
<keyword evidence="1" id="KW-0378">Hydrolase</keyword>
<proteinExistence type="predicted"/>
<dbReference type="Pfam" id="PF04471">
    <property type="entry name" value="Mrr_cat"/>
    <property type="match status" value="1"/>
</dbReference>
<evidence type="ECO:0000313" key="5">
    <source>
        <dbReference type="Proteomes" id="UP000051672"/>
    </source>
</evidence>
<dbReference type="InterPro" id="IPR007560">
    <property type="entry name" value="Restrct_endonuc_IV_Mrr"/>
</dbReference>
<keyword evidence="2" id="KW-0812">Transmembrane</keyword>
<dbReference type="GO" id="GO:0003677">
    <property type="term" value="F:DNA binding"/>
    <property type="evidence" value="ECO:0007669"/>
    <property type="project" value="InterPro"/>
</dbReference>
<keyword evidence="4" id="KW-0540">Nuclease</keyword>
<keyword evidence="2" id="KW-1133">Transmembrane helix</keyword>
<protein>
    <submittedName>
        <fullName evidence="4">Mrr-like endonuclease</fullName>
    </submittedName>
</protein>
<dbReference type="OrthoDB" id="9797274at2"/>
<feature type="domain" description="Restriction endonuclease type IV Mrr" evidence="3">
    <location>
        <begin position="74"/>
        <end position="182"/>
    </location>
</feature>
<organism evidence="4 5">
    <name type="scientific">Lacticaseibacillus brantae DSM 23927</name>
    <dbReference type="NCBI Taxonomy" id="1423727"/>
    <lineage>
        <taxon>Bacteria</taxon>
        <taxon>Bacillati</taxon>
        <taxon>Bacillota</taxon>
        <taxon>Bacilli</taxon>
        <taxon>Lactobacillales</taxon>
        <taxon>Lactobacillaceae</taxon>
        <taxon>Lacticaseibacillus</taxon>
    </lineage>
</organism>
<dbReference type="GO" id="GO:0009307">
    <property type="term" value="P:DNA restriction-modification system"/>
    <property type="evidence" value="ECO:0007669"/>
    <property type="project" value="InterPro"/>
</dbReference>
<feature type="transmembrane region" description="Helical" evidence="2">
    <location>
        <begin position="41"/>
        <end position="59"/>
    </location>
</feature>
<gene>
    <name evidence="4" type="ORF">FC34_GL000135</name>
</gene>
<keyword evidence="4" id="KW-0255">Endonuclease</keyword>
<dbReference type="InterPro" id="IPR011856">
    <property type="entry name" value="tRNA_endonuc-like_dom_sf"/>
</dbReference>
<dbReference type="Proteomes" id="UP000051672">
    <property type="component" value="Unassembled WGS sequence"/>
</dbReference>
<dbReference type="Gene3D" id="3.40.1350.10">
    <property type="match status" value="1"/>
</dbReference>
<comment type="caution">
    <text evidence="4">The sequence shown here is derived from an EMBL/GenBank/DDBJ whole genome shotgun (WGS) entry which is preliminary data.</text>
</comment>
<dbReference type="AlphaFoldDB" id="A0A0R2AYJ8"/>
<dbReference type="InterPro" id="IPR052906">
    <property type="entry name" value="Type_IV_Methyl-Rstrct_Enzyme"/>
</dbReference>
<dbReference type="InterPro" id="IPR011335">
    <property type="entry name" value="Restrct_endonuc-II-like"/>
</dbReference>
<keyword evidence="5" id="KW-1185">Reference proteome</keyword>
<dbReference type="STRING" id="1423727.FC34_GL000135"/>
<feature type="transmembrane region" description="Helical" evidence="2">
    <location>
        <begin position="12"/>
        <end position="29"/>
    </location>
</feature>
<evidence type="ECO:0000256" key="1">
    <source>
        <dbReference type="ARBA" id="ARBA00022801"/>
    </source>
</evidence>
<dbReference type="SUPFAM" id="SSF52980">
    <property type="entry name" value="Restriction endonuclease-like"/>
    <property type="match status" value="1"/>
</dbReference>
<name>A0A0R2AYJ8_9LACO</name>
<sequence length="187" mass="21903">MQQLFKRLYQLLLFGFALALSYSLWWRAYVPNLWHQRLDPIGFGIIVVTVGLTAGYAYWHHFRYRDLKLEQVDLMDGEQFEHFCAYLLRRNGYRRIEVTQFSGDQGVDIKARKNGESIGFQCKRYSGLVGNKAVQEVWAGREFYHLDRAVVLTNSQFSDSAQELAEQLGVTLMDRITLRRLMRKLPS</sequence>
<dbReference type="PATRIC" id="fig|1423727.3.peg.135"/>
<dbReference type="RefSeq" id="WP_057893459.1">
    <property type="nucleotide sequence ID" value="NZ_AYZQ01000001.1"/>
</dbReference>
<evidence type="ECO:0000259" key="3">
    <source>
        <dbReference type="Pfam" id="PF04471"/>
    </source>
</evidence>
<reference evidence="4 5" key="1">
    <citation type="journal article" date="2015" name="Genome Announc.">
        <title>Expanding the biotechnology potential of lactobacilli through comparative genomics of 213 strains and associated genera.</title>
        <authorList>
            <person name="Sun Z."/>
            <person name="Harris H.M."/>
            <person name="McCann A."/>
            <person name="Guo C."/>
            <person name="Argimon S."/>
            <person name="Zhang W."/>
            <person name="Yang X."/>
            <person name="Jeffery I.B."/>
            <person name="Cooney J.C."/>
            <person name="Kagawa T.F."/>
            <person name="Liu W."/>
            <person name="Song Y."/>
            <person name="Salvetti E."/>
            <person name="Wrobel A."/>
            <person name="Rasinkangas P."/>
            <person name="Parkhill J."/>
            <person name="Rea M.C."/>
            <person name="O'Sullivan O."/>
            <person name="Ritari J."/>
            <person name="Douillard F.P."/>
            <person name="Paul Ross R."/>
            <person name="Yang R."/>
            <person name="Briner A.E."/>
            <person name="Felis G.E."/>
            <person name="de Vos W.M."/>
            <person name="Barrangou R."/>
            <person name="Klaenhammer T.R."/>
            <person name="Caufield P.W."/>
            <person name="Cui Y."/>
            <person name="Zhang H."/>
            <person name="O'Toole P.W."/>
        </authorList>
    </citation>
    <scope>NUCLEOTIDE SEQUENCE [LARGE SCALE GENOMIC DNA]</scope>
    <source>
        <strain evidence="4 5">DSM 23927</strain>
    </source>
</reference>
<keyword evidence="2" id="KW-0472">Membrane</keyword>
<dbReference type="GO" id="GO:0015666">
    <property type="term" value="F:restriction endodeoxyribonuclease activity"/>
    <property type="evidence" value="ECO:0007669"/>
    <property type="project" value="TreeGrafter"/>
</dbReference>
<dbReference type="PANTHER" id="PTHR30015">
    <property type="entry name" value="MRR RESTRICTION SYSTEM PROTEIN"/>
    <property type="match status" value="1"/>
</dbReference>
<accession>A0A0R2AYJ8</accession>
<evidence type="ECO:0000256" key="2">
    <source>
        <dbReference type="SAM" id="Phobius"/>
    </source>
</evidence>
<evidence type="ECO:0000313" key="4">
    <source>
        <dbReference type="EMBL" id="KRM72430.1"/>
    </source>
</evidence>
<dbReference type="EMBL" id="AYZQ01000001">
    <property type="protein sequence ID" value="KRM72430.1"/>
    <property type="molecule type" value="Genomic_DNA"/>
</dbReference>